<gene>
    <name evidence="1" type="ORF">PQU94_13690</name>
</gene>
<evidence type="ECO:0000313" key="2">
    <source>
        <dbReference type="Proteomes" id="UP001216595"/>
    </source>
</evidence>
<reference evidence="1 2" key="1">
    <citation type="submission" date="2023-01" db="EMBL/GenBank/DDBJ databases">
        <title>Novel species of the genus Asticcacaulis isolated from rivers.</title>
        <authorList>
            <person name="Lu H."/>
        </authorList>
    </citation>
    <scope>NUCLEOTIDE SEQUENCE [LARGE SCALE GENOMIC DNA]</scope>
    <source>
        <strain evidence="1 2">DXS10W</strain>
    </source>
</reference>
<dbReference type="EMBL" id="JAQQKW010000008">
    <property type="protein sequence ID" value="MDC7695333.1"/>
    <property type="molecule type" value="Genomic_DNA"/>
</dbReference>
<organism evidence="1 2">
    <name type="scientific">Asticcacaulis currens</name>
    <dbReference type="NCBI Taxonomy" id="2984210"/>
    <lineage>
        <taxon>Bacteria</taxon>
        <taxon>Pseudomonadati</taxon>
        <taxon>Pseudomonadota</taxon>
        <taxon>Alphaproteobacteria</taxon>
        <taxon>Caulobacterales</taxon>
        <taxon>Caulobacteraceae</taxon>
        <taxon>Asticcacaulis</taxon>
    </lineage>
</organism>
<dbReference type="InterPro" id="IPR026350">
    <property type="entry name" value="GxxExxY"/>
</dbReference>
<dbReference type="Pfam" id="PF13366">
    <property type="entry name" value="PDDEXK_3"/>
    <property type="match status" value="1"/>
</dbReference>
<comment type="caution">
    <text evidence="1">The sequence shown here is derived from an EMBL/GenBank/DDBJ whole genome shotgun (WGS) entry which is preliminary data.</text>
</comment>
<protein>
    <submittedName>
        <fullName evidence="1">GxxExxY protein</fullName>
    </submittedName>
</protein>
<dbReference type="RefSeq" id="WP_272742005.1">
    <property type="nucleotide sequence ID" value="NZ_JAQQKW010000008.1"/>
</dbReference>
<keyword evidence="2" id="KW-1185">Reference proteome</keyword>
<name>A0ABT5IGK1_9CAUL</name>
<evidence type="ECO:0000313" key="1">
    <source>
        <dbReference type="EMBL" id="MDC7695333.1"/>
    </source>
</evidence>
<dbReference type="Proteomes" id="UP001216595">
    <property type="component" value="Unassembled WGS sequence"/>
</dbReference>
<sequence length="122" mass="13623">MTDRDAQTYTIIGAAMEVHSTLGHGFLESVYQEALALEFADRNIAALREAHLPVRYKTTVLSCGFRVDFICFESVLVELKATAAIGKVDEAQVLNYLRASNLKKALLLNFGGIRLEHRRLIL</sequence>
<dbReference type="NCBIfam" id="TIGR04256">
    <property type="entry name" value="GxxExxY"/>
    <property type="match status" value="1"/>
</dbReference>
<accession>A0ABT5IGK1</accession>
<proteinExistence type="predicted"/>